<organism evidence="2 3">
    <name type="scientific">Micromonospora chokoriensis</name>
    <dbReference type="NCBI Taxonomy" id="356851"/>
    <lineage>
        <taxon>Bacteria</taxon>
        <taxon>Bacillati</taxon>
        <taxon>Actinomycetota</taxon>
        <taxon>Actinomycetes</taxon>
        <taxon>Micromonosporales</taxon>
        <taxon>Micromonosporaceae</taxon>
        <taxon>Micromonospora</taxon>
    </lineage>
</organism>
<accession>A0A1C4VG24</accession>
<reference evidence="3" key="1">
    <citation type="submission" date="2016-06" db="EMBL/GenBank/DDBJ databases">
        <authorList>
            <person name="Varghese N."/>
            <person name="Submissions Spin"/>
        </authorList>
    </citation>
    <scope>NUCLEOTIDE SEQUENCE [LARGE SCALE GENOMIC DNA]</scope>
    <source>
        <strain evidence="3">DSM 45160</strain>
    </source>
</reference>
<evidence type="ECO:0000256" key="1">
    <source>
        <dbReference type="SAM" id="MobiDB-lite"/>
    </source>
</evidence>
<dbReference type="EMBL" id="LT607409">
    <property type="protein sequence ID" value="SCE82957.1"/>
    <property type="molecule type" value="Genomic_DNA"/>
</dbReference>
<sequence>MGSDADESTPTPPAVRNQITDGTVYGSVVQAGTFNGQIHHHYSNDRRPLDLLALRLWLDRVAEDYRVLVAKTQDPAGAVHLRQVDLVRAGLAPDADTGARGRGGPSENERHRDVIRRLVVAGIVSYLARPGPAPDEPLPEQILLDLIVFSLWPVVTARKLPPDWQGDLAQMTSTRLAALVERERDKRQPVAETFARAVANRSFSPAMVTLFDDLADPQRGGGLLTAMAVAGGLPAPPTGRREGKRVAAWMLAVAGGTALATTLTNPHSGYVRILGEVAGGLPIAPHEPVRPADLAQLVDWLLN</sequence>
<proteinExistence type="predicted"/>
<evidence type="ECO:0000313" key="2">
    <source>
        <dbReference type="EMBL" id="SCE82957.1"/>
    </source>
</evidence>
<name>A0A1C4VG24_9ACTN</name>
<dbReference type="AlphaFoldDB" id="A0A1C4VG24"/>
<evidence type="ECO:0000313" key="3">
    <source>
        <dbReference type="Proteomes" id="UP000198224"/>
    </source>
</evidence>
<dbReference type="RefSeq" id="WP_088987168.1">
    <property type="nucleotide sequence ID" value="NZ_LT607409.1"/>
</dbReference>
<keyword evidence="3" id="KW-1185">Reference proteome</keyword>
<feature type="region of interest" description="Disordered" evidence="1">
    <location>
        <begin position="1"/>
        <end position="21"/>
    </location>
</feature>
<dbReference type="Proteomes" id="UP000198224">
    <property type="component" value="Chromosome I"/>
</dbReference>
<protein>
    <submittedName>
        <fullName evidence="2">Uncharacterized protein</fullName>
    </submittedName>
</protein>
<gene>
    <name evidence="2" type="ORF">GA0070612_1400</name>
</gene>